<dbReference type="OrthoDB" id="3340081at2"/>
<sequence>MADQRLHRSVPDRARRRAIRAYAARAGVPYSVAARRLALGPGETLADAGRTVHPASPGRDGFLDRRPVEERLLDARRAAEPPRGRAAHLTDRFPPLAGTPFYRGAGRRDALALLYTVVAHEVPGRLPSAAELAPVAGLGEETAVDIACAELDRAARLLLDDLPTGLTDGTGAPGPRIEAALAGGRAHPDPRLREAARSLTAAHGTGPALAGARQILDALLVVADDGHAPGTRVRTLGGRTGAIAGAVWGPYGPPLRYEVLSDDGPARGFADPGDLVVIAPV</sequence>
<protein>
    <submittedName>
        <fullName evidence="1">Uncharacterized protein</fullName>
    </submittedName>
</protein>
<keyword evidence="2" id="KW-1185">Reference proteome</keyword>
<dbReference type="EMBL" id="QLYX01000002">
    <property type="protein sequence ID" value="RAY16439.1"/>
    <property type="molecule type" value="Genomic_DNA"/>
</dbReference>
<gene>
    <name evidence="1" type="ORF">DPM19_06085</name>
</gene>
<evidence type="ECO:0000313" key="2">
    <source>
        <dbReference type="Proteomes" id="UP000251891"/>
    </source>
</evidence>
<dbReference type="AlphaFoldDB" id="A0A365HBM4"/>
<proteinExistence type="predicted"/>
<comment type="caution">
    <text evidence="1">The sequence shown here is derived from an EMBL/GenBank/DDBJ whole genome shotgun (WGS) entry which is preliminary data.</text>
</comment>
<reference evidence="1 2" key="1">
    <citation type="submission" date="2018-06" db="EMBL/GenBank/DDBJ databases">
        <title>Actinomadura craniellae sp. nov. isolated from marine sponge Craniella sp.</title>
        <authorList>
            <person name="Li L."/>
            <person name="Xu Q.H."/>
            <person name="Lin H.W."/>
            <person name="Lu Y.H."/>
        </authorList>
    </citation>
    <scope>NUCLEOTIDE SEQUENCE [LARGE SCALE GENOMIC DNA]</scope>
    <source>
        <strain evidence="1 2">LHW63021</strain>
    </source>
</reference>
<evidence type="ECO:0000313" key="1">
    <source>
        <dbReference type="EMBL" id="RAY16439.1"/>
    </source>
</evidence>
<accession>A0A365HBM4</accession>
<organism evidence="1 2">
    <name type="scientific">Actinomadura craniellae</name>
    <dbReference type="NCBI Taxonomy" id="2231787"/>
    <lineage>
        <taxon>Bacteria</taxon>
        <taxon>Bacillati</taxon>
        <taxon>Actinomycetota</taxon>
        <taxon>Actinomycetes</taxon>
        <taxon>Streptosporangiales</taxon>
        <taxon>Thermomonosporaceae</taxon>
        <taxon>Actinomadura</taxon>
    </lineage>
</organism>
<name>A0A365HBM4_9ACTN</name>
<dbReference type="RefSeq" id="WP_111863778.1">
    <property type="nucleotide sequence ID" value="NZ_QLYX01000002.1"/>
</dbReference>
<dbReference type="Proteomes" id="UP000251891">
    <property type="component" value="Unassembled WGS sequence"/>
</dbReference>